<dbReference type="Pfam" id="PF17137">
    <property type="entry name" value="DUF5110"/>
    <property type="match status" value="1"/>
</dbReference>
<dbReference type="STRING" id="472759.Nhal_2126"/>
<evidence type="ECO:0000256" key="2">
    <source>
        <dbReference type="ARBA" id="ARBA00022801"/>
    </source>
</evidence>
<dbReference type="GO" id="GO:0030246">
    <property type="term" value="F:carbohydrate binding"/>
    <property type="evidence" value="ECO:0007669"/>
    <property type="project" value="InterPro"/>
</dbReference>
<dbReference type="SUPFAM" id="SSF74650">
    <property type="entry name" value="Galactose mutarotase-like"/>
    <property type="match status" value="1"/>
</dbReference>
<dbReference type="GO" id="GO:0004558">
    <property type="term" value="F:alpha-1,4-glucosidase activity"/>
    <property type="evidence" value="ECO:0007669"/>
    <property type="project" value="UniProtKB-EC"/>
</dbReference>
<dbReference type="Gene3D" id="3.20.20.80">
    <property type="entry name" value="Glycosidases"/>
    <property type="match status" value="1"/>
</dbReference>
<dbReference type="Pfam" id="PF21365">
    <property type="entry name" value="Glyco_hydro_31_3rd"/>
    <property type="match status" value="1"/>
</dbReference>
<feature type="domain" description="Glycoside hydrolase family 31 TIM barrel" evidence="5">
    <location>
        <begin position="262"/>
        <end position="598"/>
    </location>
</feature>
<dbReference type="InterPro" id="IPR013780">
    <property type="entry name" value="Glyco_hydro_b"/>
</dbReference>
<dbReference type="CAZy" id="GH31">
    <property type="family name" value="Glycoside Hydrolase Family 31"/>
</dbReference>
<feature type="domain" description="Glycoside hydrolase family 31 N-terminal" evidence="6">
    <location>
        <begin position="30"/>
        <end position="220"/>
    </location>
</feature>
<dbReference type="GO" id="GO:0005975">
    <property type="term" value="P:carbohydrate metabolic process"/>
    <property type="evidence" value="ECO:0007669"/>
    <property type="project" value="InterPro"/>
</dbReference>
<dbReference type="InterPro" id="IPR025887">
    <property type="entry name" value="Glyco_hydro_31_N_dom"/>
</dbReference>
<dbReference type="Proteomes" id="UP000001844">
    <property type="component" value="Chromosome"/>
</dbReference>
<proteinExistence type="inferred from homology"/>
<reference evidence="10" key="1">
    <citation type="submission" date="2010-04" db="EMBL/GenBank/DDBJ databases">
        <title>Complete genome sequence of Nitrosococcus halophilus Nc4, a salt-adapted, aerobic obligate ammonia-oxidizing sulfur purple bacterium.</title>
        <authorList>
            <consortium name="US DOE Joint Genome Institute"/>
            <person name="Campbell M.A."/>
            <person name="Malfatti S.A."/>
            <person name="Chain P.S.G."/>
            <person name="Heidelberg J.F."/>
            <person name="Ward B.B."/>
            <person name="Klotz M.G."/>
        </authorList>
    </citation>
    <scope>NUCLEOTIDE SEQUENCE [LARGE SCALE GENOMIC DNA]</scope>
    <source>
        <strain evidence="10">Nc4</strain>
    </source>
</reference>
<dbReference type="OrthoDB" id="176168at2"/>
<dbReference type="SUPFAM" id="SSF51011">
    <property type="entry name" value="Glycosyl hydrolase domain"/>
    <property type="match status" value="1"/>
</dbReference>
<dbReference type="InterPro" id="IPR017853">
    <property type="entry name" value="GH"/>
</dbReference>
<evidence type="ECO:0000259" key="7">
    <source>
        <dbReference type="Pfam" id="PF17137"/>
    </source>
</evidence>
<keyword evidence="10" id="KW-1185">Reference proteome</keyword>
<name>D5C502_NITHN</name>
<dbReference type="SUPFAM" id="SSF51445">
    <property type="entry name" value="(Trans)glycosidases"/>
    <property type="match status" value="1"/>
</dbReference>
<dbReference type="Gene3D" id="2.60.40.1180">
    <property type="entry name" value="Golgi alpha-mannosidase II"/>
    <property type="match status" value="2"/>
</dbReference>
<comment type="similarity">
    <text evidence="1 4">Belongs to the glycosyl hydrolase 31 family.</text>
</comment>
<dbReference type="eggNOG" id="COG1501">
    <property type="taxonomic scope" value="Bacteria"/>
</dbReference>
<dbReference type="InterPro" id="IPR048395">
    <property type="entry name" value="Glyco_hydro_31_C"/>
</dbReference>
<evidence type="ECO:0000259" key="5">
    <source>
        <dbReference type="Pfam" id="PF01055"/>
    </source>
</evidence>
<dbReference type="InterPro" id="IPR000322">
    <property type="entry name" value="Glyco_hydro_31_TIM"/>
</dbReference>
<dbReference type="Gene3D" id="2.60.40.1760">
    <property type="entry name" value="glycosyl hydrolase (family 31)"/>
    <property type="match status" value="1"/>
</dbReference>
<dbReference type="RefSeq" id="WP_013033090.1">
    <property type="nucleotide sequence ID" value="NC_013960.1"/>
</dbReference>
<dbReference type="PANTHER" id="PTHR22762:SF166">
    <property type="entry name" value="ALPHA-GLUCOSIDASE"/>
    <property type="match status" value="1"/>
</dbReference>
<accession>D5C502</accession>
<dbReference type="InterPro" id="IPR011013">
    <property type="entry name" value="Gal_mutarotase_sf_dom"/>
</dbReference>
<dbReference type="InterPro" id="IPR030458">
    <property type="entry name" value="Glyco_hydro_31_AS"/>
</dbReference>
<dbReference type="AlphaFoldDB" id="D5C502"/>
<dbReference type="KEGG" id="nhl:Nhal_2126"/>
<keyword evidence="3 4" id="KW-0326">Glycosidase</keyword>
<evidence type="ECO:0000256" key="1">
    <source>
        <dbReference type="ARBA" id="ARBA00007806"/>
    </source>
</evidence>
<dbReference type="EMBL" id="CP001798">
    <property type="protein sequence ID" value="ADE15225.1"/>
    <property type="molecule type" value="Genomic_DNA"/>
</dbReference>
<feature type="domain" description="Glycosyl hydrolase family 31 C-terminal" evidence="8">
    <location>
        <begin position="606"/>
        <end position="691"/>
    </location>
</feature>
<dbReference type="Pfam" id="PF01055">
    <property type="entry name" value="Glyco_hydro_31_2nd"/>
    <property type="match status" value="1"/>
</dbReference>
<keyword evidence="2 4" id="KW-0378">Hydrolase</keyword>
<evidence type="ECO:0000313" key="9">
    <source>
        <dbReference type="EMBL" id="ADE15225.1"/>
    </source>
</evidence>
<organism evidence="9 10">
    <name type="scientific">Nitrosococcus halophilus (strain Nc4)</name>
    <dbReference type="NCBI Taxonomy" id="472759"/>
    <lineage>
        <taxon>Bacteria</taxon>
        <taxon>Pseudomonadati</taxon>
        <taxon>Pseudomonadota</taxon>
        <taxon>Gammaproteobacteria</taxon>
        <taxon>Chromatiales</taxon>
        <taxon>Chromatiaceae</taxon>
        <taxon>Nitrosococcus</taxon>
    </lineage>
</organism>
<evidence type="ECO:0000313" key="10">
    <source>
        <dbReference type="Proteomes" id="UP000001844"/>
    </source>
</evidence>
<dbReference type="InterPro" id="IPR033403">
    <property type="entry name" value="DUF5110"/>
</dbReference>
<dbReference type="PANTHER" id="PTHR22762">
    <property type="entry name" value="ALPHA-GLUCOSIDASE"/>
    <property type="match status" value="1"/>
</dbReference>
<dbReference type="HOGENOM" id="CLU_000631_7_2_6"/>
<evidence type="ECO:0000256" key="4">
    <source>
        <dbReference type="RuleBase" id="RU361185"/>
    </source>
</evidence>
<gene>
    <name evidence="9" type="ordered locus">Nhal_2126</name>
</gene>
<dbReference type="Pfam" id="PF13802">
    <property type="entry name" value="Gal_mutarotas_2"/>
    <property type="match status" value="1"/>
</dbReference>
<evidence type="ECO:0000259" key="8">
    <source>
        <dbReference type="Pfam" id="PF21365"/>
    </source>
</evidence>
<sequence>MTESAVSCGSLIKWALSDRVLMAHHERGILEIELIADEILRVRFNPQGIFTPRRSWDVVKEEGLQPSAPLQCREVPEKLIVQAPSCEIEIHRGTGQLRFRHISGHSFAEDLSGPYWRTVSLEETQIVARAGDRLPAGKAQMGIAVEKGMAANEGYYGFGQRTGKLNRRYRRLTNWNVDLAGASHSRGDDNLYQACPFFLAARPGFAWGLFLHSTWYNQFDVGASQEDRLRIFTLGGELDYYLLTGPTPAAVVEQLTRLTGRPLLPPLWALGFHQSRWSYSNDQEVEGIAQDFRARNIPLDVVHLDIDYMEGFRVFTWDTERFADPQETINRLHAQGIRVVAILDPGVKGELQKGYGVADEGVAKEVFITNPDGSLFRGYCWPGEALFPDFSRSLVREWWGEQQRVLLEAGVDGLWNDMNEPSIFDRPFGEPNLQQQPMPLAAPQGEAGERTCHAEVHNLYGALMAQASYEGLRRLRPHKRPWVLTRSAFLGTQRYAVSWMGDNSSWWEHLELSLPQLASMGLCGMPHVGVDIGGFYENAHSELYARWMELGTFYPFMRCHTALGTRLQEPWCFGPEVEALSRRAILLRYRLLPYFYTLAHLAHRTGAPLVRPLLYQFPEQPELYPVEDQWMVGPHLMVAPIYQPGARQRLVHLPQGLWYDFWTGEPLSGGKPRVWEAPLGKPGVFVPAGALLTLGNPRQSTNEPLAELTLAVYPGVSGHWTLIEDDGDSNDYQQGGIAETRFALESDGAAVIVHVDRRQGPYQPSPRMFTLKVYLPQPPKQVLFDDLVINDGQWESTSQALLFSYTDDGQAHRLVISHLS</sequence>
<feature type="domain" description="DUF5110" evidence="7">
    <location>
        <begin position="707"/>
        <end position="774"/>
    </location>
</feature>
<evidence type="ECO:0000259" key="6">
    <source>
        <dbReference type="Pfam" id="PF13802"/>
    </source>
</evidence>
<dbReference type="EC" id="3.2.1.20" evidence="9"/>
<dbReference type="CDD" id="cd06604">
    <property type="entry name" value="GH31_glucosidase_II_MalA"/>
    <property type="match status" value="1"/>
</dbReference>
<evidence type="ECO:0000256" key="3">
    <source>
        <dbReference type="ARBA" id="ARBA00023295"/>
    </source>
</evidence>
<dbReference type="PROSITE" id="PS00129">
    <property type="entry name" value="GLYCOSYL_HYDROL_F31_1"/>
    <property type="match status" value="1"/>
</dbReference>
<dbReference type="CDD" id="cd14752">
    <property type="entry name" value="GH31_N"/>
    <property type="match status" value="1"/>
</dbReference>
<protein>
    <submittedName>
        <fullName evidence="9">Alpha-glucosidase</fullName>
        <ecNumber evidence="9">3.2.1.20</ecNumber>
    </submittedName>
</protein>